<dbReference type="OrthoDB" id="4760845at2"/>
<comment type="caution">
    <text evidence="2">The sequence shown here is derived from an EMBL/GenBank/DDBJ whole genome shotgun (WGS) entry which is preliminary data.</text>
</comment>
<evidence type="ECO:0000256" key="1">
    <source>
        <dbReference type="SAM" id="SignalP"/>
    </source>
</evidence>
<evidence type="ECO:0000313" key="2">
    <source>
        <dbReference type="EMBL" id="MBB6146797.1"/>
    </source>
</evidence>
<reference evidence="2 3" key="1">
    <citation type="submission" date="2020-08" db="EMBL/GenBank/DDBJ databases">
        <title>Genomic Encyclopedia of Type Strains, Phase IV (KMG-IV): sequencing the most valuable type-strain genomes for metagenomic binning, comparative biology and taxonomic classification.</title>
        <authorList>
            <person name="Goeker M."/>
        </authorList>
    </citation>
    <scope>NUCLEOTIDE SEQUENCE [LARGE SCALE GENOMIC DNA]</scope>
    <source>
        <strain evidence="2 3">DSM 103733</strain>
    </source>
</reference>
<sequence length="191" mass="20737">MKIHKSGYGIVVAVCIGALALYCASTRTAVHAANNNDASTQAKIASAISAGPEDITRDATIAEMDAKGNMTVIRKGTNEWTCMPGDPNSIADPPMCEDKASMQWDYAFRRHLPKPLNTVPGITYMLAGAEQRSDSDPYDKTSPPIKIGPHWMIMWPFDPKLTGLPTKHKPAGAYIMWAGSPYAHVHVMGRP</sequence>
<keyword evidence="3" id="KW-1185">Reference proteome</keyword>
<dbReference type="Proteomes" id="UP000538666">
    <property type="component" value="Unassembled WGS sequence"/>
</dbReference>
<feature type="chain" id="PRO_5032314703" evidence="1">
    <location>
        <begin position="33"/>
        <end position="191"/>
    </location>
</feature>
<dbReference type="AlphaFoldDB" id="A0A841K2I2"/>
<proteinExistence type="predicted"/>
<feature type="signal peptide" evidence="1">
    <location>
        <begin position="1"/>
        <end position="32"/>
    </location>
</feature>
<name>A0A841K2I2_9BACT</name>
<accession>A0A841K2I2</accession>
<dbReference type="EMBL" id="JACHEK010000011">
    <property type="protein sequence ID" value="MBB6146797.1"/>
    <property type="molecule type" value="Genomic_DNA"/>
</dbReference>
<evidence type="ECO:0000313" key="3">
    <source>
        <dbReference type="Proteomes" id="UP000538666"/>
    </source>
</evidence>
<gene>
    <name evidence="2" type="ORF">HNQ77_004778</name>
</gene>
<organism evidence="2 3">
    <name type="scientific">Silvibacterium bohemicum</name>
    <dbReference type="NCBI Taxonomy" id="1577686"/>
    <lineage>
        <taxon>Bacteria</taxon>
        <taxon>Pseudomonadati</taxon>
        <taxon>Acidobacteriota</taxon>
        <taxon>Terriglobia</taxon>
        <taxon>Terriglobales</taxon>
        <taxon>Acidobacteriaceae</taxon>
        <taxon>Silvibacterium</taxon>
    </lineage>
</organism>
<keyword evidence="1" id="KW-0732">Signal</keyword>
<dbReference type="RefSeq" id="WP_050061327.1">
    <property type="nucleotide sequence ID" value="NZ_JACHEK010000011.1"/>
</dbReference>
<protein>
    <submittedName>
        <fullName evidence="2">Uncharacterized protein</fullName>
    </submittedName>
</protein>